<protein>
    <submittedName>
        <fullName evidence="10">Type I transmembrane sorting receptor</fullName>
    </submittedName>
</protein>
<keyword evidence="11" id="KW-1185">Reference proteome</keyword>
<feature type="chain" id="PRO_5020922976" evidence="8">
    <location>
        <begin position="19"/>
        <end position="417"/>
    </location>
</feature>
<feature type="active site" evidence="5">
    <location>
        <position position="303"/>
    </location>
</feature>
<dbReference type="SUPFAM" id="SSF50630">
    <property type="entry name" value="Acid proteases"/>
    <property type="match status" value="1"/>
</dbReference>
<sequence length="417" mass="44183">MFCKASLFTVALALVASASPVIQEEGIRIDLPKRASLTKADGTFDHDQAIIQTFKTFNKHRQNLINLEANRGKEAFNEGAEIKAFAALPEHLAKRQSDTLTDQQEEEWTGPISIGSNNQKFTIDFDTGSSDLWVPNAKSCSTCNGKHTYSSSASSTSKTESGTFKIEYGDGSTVSGPVFQDTVTVAGVKATSQTFSAVTTLSDMFSGDPADGILGLAFQDISNLNAAPFIQNAFAKKAISSESFAFKLASSGSSLYIGGSDKTKYTGSVEFHKVTNGGFWQATGAEATVNGKSAGSGFDTIIDSGTTIMYGPPAAIKTFYKSVPGAKLFDSQNGYYSFSCDSIPEVAFSWGGKSWTITADNFNLGETEQGSGQCVGALAGQDLGLGDNVWLLGDSFMKNVYTVFDFGQNAVGFAALA</sequence>
<evidence type="ECO:0000256" key="3">
    <source>
        <dbReference type="ARBA" id="ARBA00022750"/>
    </source>
</evidence>
<dbReference type="CDD" id="cd05471">
    <property type="entry name" value="pepsin_like"/>
    <property type="match status" value="1"/>
</dbReference>
<feature type="domain" description="Peptidase A1" evidence="9">
    <location>
        <begin position="108"/>
        <end position="414"/>
    </location>
</feature>
<dbReference type="InterPro" id="IPR021109">
    <property type="entry name" value="Peptidase_aspartic_dom_sf"/>
</dbReference>
<dbReference type="PANTHER" id="PTHR47966:SF51">
    <property type="entry name" value="BETA-SITE APP-CLEAVING ENZYME, ISOFORM A-RELATED"/>
    <property type="match status" value="1"/>
</dbReference>
<evidence type="ECO:0000256" key="4">
    <source>
        <dbReference type="ARBA" id="ARBA00022801"/>
    </source>
</evidence>
<keyword evidence="8" id="KW-0732">Signal</keyword>
<keyword evidence="10" id="KW-0675">Receptor</keyword>
<dbReference type="Gene3D" id="2.40.70.10">
    <property type="entry name" value="Acid Proteases"/>
    <property type="match status" value="2"/>
</dbReference>
<evidence type="ECO:0000256" key="2">
    <source>
        <dbReference type="ARBA" id="ARBA00022670"/>
    </source>
</evidence>
<name>A0A4R0RRX9_9APHY</name>
<dbReference type="PANTHER" id="PTHR47966">
    <property type="entry name" value="BETA-SITE APP-CLEAVING ENZYME, ISOFORM A-RELATED"/>
    <property type="match status" value="1"/>
</dbReference>
<dbReference type="GO" id="GO:0004190">
    <property type="term" value="F:aspartic-type endopeptidase activity"/>
    <property type="evidence" value="ECO:0007669"/>
    <property type="project" value="UniProtKB-KW"/>
</dbReference>
<dbReference type="PROSITE" id="PS51767">
    <property type="entry name" value="PEPTIDASE_A1"/>
    <property type="match status" value="1"/>
</dbReference>
<proteinExistence type="inferred from homology"/>
<evidence type="ECO:0000313" key="11">
    <source>
        <dbReference type="Proteomes" id="UP000292702"/>
    </source>
</evidence>
<evidence type="ECO:0000259" key="9">
    <source>
        <dbReference type="PROSITE" id="PS51767"/>
    </source>
</evidence>
<dbReference type="GO" id="GO:0006508">
    <property type="term" value="P:proteolysis"/>
    <property type="evidence" value="ECO:0007669"/>
    <property type="project" value="UniProtKB-KW"/>
</dbReference>
<comment type="similarity">
    <text evidence="1 7">Belongs to the peptidase A1 family.</text>
</comment>
<dbReference type="InterPro" id="IPR033121">
    <property type="entry name" value="PEPTIDASE_A1"/>
</dbReference>
<dbReference type="Pfam" id="PF00026">
    <property type="entry name" value="Asp"/>
    <property type="match status" value="1"/>
</dbReference>
<dbReference type="FunFam" id="2.40.70.10:FF:000115">
    <property type="entry name" value="Lysosomal aspartic protease"/>
    <property type="match status" value="1"/>
</dbReference>
<keyword evidence="4 7" id="KW-0378">Hydrolase</keyword>
<dbReference type="PROSITE" id="PS00141">
    <property type="entry name" value="ASP_PROTEASE"/>
    <property type="match status" value="1"/>
</dbReference>
<evidence type="ECO:0000313" key="10">
    <source>
        <dbReference type="EMBL" id="TCD70576.1"/>
    </source>
</evidence>
<feature type="disulfide bond" evidence="6">
    <location>
        <begin position="340"/>
        <end position="374"/>
    </location>
</feature>
<dbReference type="InterPro" id="IPR034164">
    <property type="entry name" value="Pepsin-like_dom"/>
</dbReference>
<feature type="active site" evidence="5">
    <location>
        <position position="126"/>
    </location>
</feature>
<reference evidence="10 11" key="1">
    <citation type="submission" date="2018-11" db="EMBL/GenBank/DDBJ databases">
        <title>Genome assembly of Steccherinum ochraceum LE-BIN_3174, the white-rot fungus of the Steccherinaceae family (The Residual Polyporoid clade, Polyporales, Basidiomycota).</title>
        <authorList>
            <person name="Fedorova T.V."/>
            <person name="Glazunova O.A."/>
            <person name="Landesman E.O."/>
            <person name="Moiseenko K.V."/>
            <person name="Psurtseva N.V."/>
            <person name="Savinova O.S."/>
            <person name="Shakhova N.V."/>
            <person name="Tyazhelova T.V."/>
            <person name="Vasina D.V."/>
        </authorList>
    </citation>
    <scope>NUCLEOTIDE SEQUENCE [LARGE SCALE GENOMIC DNA]</scope>
    <source>
        <strain evidence="10 11">LE-BIN_3174</strain>
    </source>
</reference>
<dbReference type="EMBL" id="RWJN01000018">
    <property type="protein sequence ID" value="TCD70576.1"/>
    <property type="molecule type" value="Genomic_DNA"/>
</dbReference>
<evidence type="ECO:0000256" key="6">
    <source>
        <dbReference type="PIRSR" id="PIRSR601461-2"/>
    </source>
</evidence>
<keyword evidence="6" id="KW-1015">Disulfide bond</keyword>
<dbReference type="InterPro" id="IPR001969">
    <property type="entry name" value="Aspartic_peptidase_AS"/>
</dbReference>
<dbReference type="Proteomes" id="UP000292702">
    <property type="component" value="Unassembled WGS sequence"/>
</dbReference>
<dbReference type="AlphaFoldDB" id="A0A4R0RRX9"/>
<organism evidence="10 11">
    <name type="scientific">Steccherinum ochraceum</name>
    <dbReference type="NCBI Taxonomy" id="92696"/>
    <lineage>
        <taxon>Eukaryota</taxon>
        <taxon>Fungi</taxon>
        <taxon>Dikarya</taxon>
        <taxon>Basidiomycota</taxon>
        <taxon>Agaricomycotina</taxon>
        <taxon>Agaricomycetes</taxon>
        <taxon>Polyporales</taxon>
        <taxon>Steccherinaceae</taxon>
        <taxon>Steccherinum</taxon>
    </lineage>
</organism>
<keyword evidence="2 7" id="KW-0645">Protease</keyword>
<dbReference type="InterPro" id="IPR001461">
    <property type="entry name" value="Aspartic_peptidase_A1"/>
</dbReference>
<keyword evidence="3 7" id="KW-0064">Aspartyl protease</keyword>
<dbReference type="OrthoDB" id="15189at2759"/>
<evidence type="ECO:0000256" key="7">
    <source>
        <dbReference type="RuleBase" id="RU000454"/>
    </source>
</evidence>
<dbReference type="STRING" id="92696.A0A4R0RRX9"/>
<keyword evidence="10" id="KW-0472">Membrane</keyword>
<evidence type="ECO:0000256" key="1">
    <source>
        <dbReference type="ARBA" id="ARBA00007447"/>
    </source>
</evidence>
<keyword evidence="10" id="KW-0812">Transmembrane</keyword>
<feature type="signal peptide" evidence="8">
    <location>
        <begin position="1"/>
        <end position="18"/>
    </location>
</feature>
<accession>A0A4R0RRX9</accession>
<evidence type="ECO:0000256" key="8">
    <source>
        <dbReference type="SAM" id="SignalP"/>
    </source>
</evidence>
<gene>
    <name evidence="10" type="primary">PEP1_1</name>
    <name evidence="10" type="ORF">EIP91_002606</name>
</gene>
<evidence type="ECO:0000256" key="5">
    <source>
        <dbReference type="PIRSR" id="PIRSR601461-1"/>
    </source>
</evidence>
<dbReference type="PRINTS" id="PR00792">
    <property type="entry name" value="PEPSIN"/>
</dbReference>
<comment type="caution">
    <text evidence="10">The sequence shown here is derived from an EMBL/GenBank/DDBJ whole genome shotgun (WGS) entry which is preliminary data.</text>
</comment>